<comment type="caution">
    <text evidence="9">The sequence shown here is derived from an EMBL/GenBank/DDBJ whole genome shotgun (WGS) entry which is preliminary data.</text>
</comment>
<dbReference type="InterPro" id="IPR037066">
    <property type="entry name" value="Plug_dom_sf"/>
</dbReference>
<dbReference type="InterPro" id="IPR039426">
    <property type="entry name" value="TonB-dep_rcpt-like"/>
</dbReference>
<name>A0A1H2VD46_9FLAO</name>
<dbReference type="GeneID" id="85016924"/>
<dbReference type="RefSeq" id="WP_074698796.1">
    <property type="nucleotide sequence ID" value="NZ_FNND01000003.1"/>
</dbReference>
<evidence type="ECO:0000256" key="1">
    <source>
        <dbReference type="ARBA" id="ARBA00004571"/>
    </source>
</evidence>
<dbReference type="SUPFAM" id="SSF56935">
    <property type="entry name" value="Porins"/>
    <property type="match status" value="1"/>
</dbReference>
<evidence type="ECO:0000256" key="5">
    <source>
        <dbReference type="ARBA" id="ARBA00023136"/>
    </source>
</evidence>
<comment type="similarity">
    <text evidence="7">Belongs to the TonB-dependent receptor family.</text>
</comment>
<evidence type="ECO:0000259" key="8">
    <source>
        <dbReference type="Pfam" id="PF07715"/>
    </source>
</evidence>
<keyword evidence="2 7" id="KW-0813">Transport</keyword>
<dbReference type="InterPro" id="IPR008969">
    <property type="entry name" value="CarboxyPept-like_regulatory"/>
</dbReference>
<dbReference type="OrthoDB" id="9768177at2"/>
<keyword evidence="4 7" id="KW-0812">Transmembrane</keyword>
<dbReference type="NCBIfam" id="TIGR04056">
    <property type="entry name" value="OMP_RagA_SusC"/>
    <property type="match status" value="1"/>
</dbReference>
<dbReference type="Proteomes" id="UP000182771">
    <property type="component" value="Unassembled WGS sequence"/>
</dbReference>
<dbReference type="InterPro" id="IPR023996">
    <property type="entry name" value="TonB-dep_OMP_SusC/RagA"/>
</dbReference>
<comment type="subcellular location">
    <subcellularLocation>
        <location evidence="1 7">Cell outer membrane</location>
        <topology evidence="1 7">Multi-pass membrane protein</topology>
    </subcellularLocation>
</comment>
<dbReference type="PROSITE" id="PS52016">
    <property type="entry name" value="TONB_DEPENDENT_REC_3"/>
    <property type="match status" value="1"/>
</dbReference>
<sequence>MKQNKHWRLLYFLFTLCPLWLVAQQLSVKGVVKDTDGMEMLGVSIIVKGTQKGVATDGNGRYQIKVQPHDVLVFSSVGYLSQEKTVEKSGVIDITLEAEVVALTGTEVVAVAYGATDKKSFTGSMTTVKEETIKGAQTNNVVKALEGSVAGVQISSGSGQPGSGASVRIRGIGSINASSNPLVILDGVPYEGSLNAINNSDVESINILKDASAAALYGARGANGVIIITTKSGARGQLSVQYDSRIGFNYRGVPEYDLMSSPSEYYETLWHSLYNQSRFGQNQPEAVARSWASQQLIPNVGSGYNIYNVPDQEVVLANGKLNPNAQIKYSDAATFNQWEKALFKPGVRKEHNLSLTKGSEINNFYFSLGYLSDEGYNLNSYFNRYSSRFSYRGEITPWLKIHTNSMLTYTEKQGATSISYSNPFSWTRNIAPIYPIYEHDDSGQVLSSYDYGATRKYNDNANPLGTQKENIDLTRDYYLNQSISLDATLLKNLQFSSTGNVYGNFYESNNFTTPLAGEGKVYGGNATKSRSDVVVMTFNQLLRYQNTWKDYHLEALLGHESHKAHSGAMTGAKRNFVDPRNSEFSNAAVLAALDSYTSHYFIEGYFGQINANYKQKYFFSSSLRRDASSVFAPEHRWGTFWSVGGSWLISQEDFMKKATFVNSLKLKASYGIQGNDELYLPDGGRSLVPYMTLYEVTSDGSNAGLQARYKGNRNITWEESGNFNTGIEATLWDHLLTIEADYFVKKTKNLLFNMPLPSSTGFSSEPRNVADMENKGIDFVINLNPIKREHFSWSVSFNGLYYKNTITKLPEELREKGVSRGGSQILKEGGSIYDFYMVRWAGVNPDNGDAQFYIKNPATGAYEVKGSAAYEMENSRTFVGSSIPDLQGGFGSNFRLYNFDLSLQFAYQLGGKFYDYQYAGLMHSGQLGRGWHTDMRARWSPENPHTDVPRLEFANQKLLSSSDRFLIDASYLSLRNISVGYSLPEEVCQKLHLNKLRYYITAENVYLWSKRKGLDPRSSLAGVNSSAVYSPIRTVSMGLTLNF</sequence>
<keyword evidence="6 7" id="KW-0998">Cell outer membrane</keyword>
<gene>
    <name evidence="9" type="ORF">SAMN05444420_103143</name>
</gene>
<evidence type="ECO:0000313" key="9">
    <source>
        <dbReference type="EMBL" id="SDW66192.1"/>
    </source>
</evidence>
<dbReference type="InterPro" id="IPR012910">
    <property type="entry name" value="Plug_dom"/>
</dbReference>
<keyword evidence="3 7" id="KW-1134">Transmembrane beta strand</keyword>
<evidence type="ECO:0000256" key="6">
    <source>
        <dbReference type="ARBA" id="ARBA00023237"/>
    </source>
</evidence>
<dbReference type="SUPFAM" id="SSF49464">
    <property type="entry name" value="Carboxypeptidase regulatory domain-like"/>
    <property type="match status" value="1"/>
</dbReference>
<proteinExistence type="inferred from homology"/>
<dbReference type="NCBIfam" id="TIGR04057">
    <property type="entry name" value="SusC_RagA_signa"/>
    <property type="match status" value="1"/>
</dbReference>
<keyword evidence="5 7" id="KW-0472">Membrane</keyword>
<organism evidence="9 10">
    <name type="scientific">Capnocytophaga granulosa</name>
    <dbReference type="NCBI Taxonomy" id="45242"/>
    <lineage>
        <taxon>Bacteria</taxon>
        <taxon>Pseudomonadati</taxon>
        <taxon>Bacteroidota</taxon>
        <taxon>Flavobacteriia</taxon>
        <taxon>Flavobacteriales</taxon>
        <taxon>Flavobacteriaceae</taxon>
        <taxon>Capnocytophaga</taxon>
    </lineage>
</organism>
<evidence type="ECO:0000313" key="10">
    <source>
        <dbReference type="Proteomes" id="UP000182771"/>
    </source>
</evidence>
<protein>
    <submittedName>
        <fullName evidence="9">TonB-linked outer membrane protein, SusC/RagA family</fullName>
    </submittedName>
</protein>
<evidence type="ECO:0000256" key="4">
    <source>
        <dbReference type="ARBA" id="ARBA00022692"/>
    </source>
</evidence>
<evidence type="ECO:0000256" key="3">
    <source>
        <dbReference type="ARBA" id="ARBA00022452"/>
    </source>
</evidence>
<dbReference type="AlphaFoldDB" id="A0A1H2VD46"/>
<keyword evidence="10" id="KW-1185">Reference proteome</keyword>
<dbReference type="Pfam" id="PF07715">
    <property type="entry name" value="Plug"/>
    <property type="match status" value="1"/>
</dbReference>
<dbReference type="InterPro" id="IPR023997">
    <property type="entry name" value="TonB-dep_OMP_SusC/RagA_CS"/>
</dbReference>
<feature type="domain" description="TonB-dependent receptor plug" evidence="8">
    <location>
        <begin position="118"/>
        <end position="225"/>
    </location>
</feature>
<dbReference type="GO" id="GO:0009279">
    <property type="term" value="C:cell outer membrane"/>
    <property type="evidence" value="ECO:0007669"/>
    <property type="project" value="UniProtKB-SubCell"/>
</dbReference>
<reference evidence="9 10" key="1">
    <citation type="submission" date="2016-10" db="EMBL/GenBank/DDBJ databases">
        <authorList>
            <person name="Varghese N."/>
            <person name="Submissions S."/>
        </authorList>
    </citation>
    <scope>NUCLEOTIDE SEQUENCE [LARGE SCALE GENOMIC DNA]</scope>
    <source>
        <strain evidence="9 10">DSM 11449</strain>
    </source>
</reference>
<dbReference type="Gene3D" id="2.60.40.1120">
    <property type="entry name" value="Carboxypeptidase-like, regulatory domain"/>
    <property type="match status" value="1"/>
</dbReference>
<evidence type="ECO:0000256" key="2">
    <source>
        <dbReference type="ARBA" id="ARBA00022448"/>
    </source>
</evidence>
<dbReference type="InterPro" id="IPR036942">
    <property type="entry name" value="Beta-barrel_TonB_sf"/>
</dbReference>
<dbReference type="Pfam" id="PF13715">
    <property type="entry name" value="CarbopepD_reg_2"/>
    <property type="match status" value="1"/>
</dbReference>
<evidence type="ECO:0000256" key="7">
    <source>
        <dbReference type="PROSITE-ProRule" id="PRU01360"/>
    </source>
</evidence>
<dbReference type="Gene3D" id="2.170.130.10">
    <property type="entry name" value="TonB-dependent receptor, plug domain"/>
    <property type="match status" value="1"/>
</dbReference>
<accession>A0A1H2VD46</accession>
<dbReference type="EMBL" id="FNND01000003">
    <property type="protein sequence ID" value="SDW66192.1"/>
    <property type="molecule type" value="Genomic_DNA"/>
</dbReference>
<dbReference type="Gene3D" id="2.40.170.20">
    <property type="entry name" value="TonB-dependent receptor, beta-barrel domain"/>
    <property type="match status" value="1"/>
</dbReference>